<organism evidence="2 3">
    <name type="scientific">Penicillium daleae</name>
    <dbReference type="NCBI Taxonomy" id="63821"/>
    <lineage>
        <taxon>Eukaryota</taxon>
        <taxon>Fungi</taxon>
        <taxon>Dikarya</taxon>
        <taxon>Ascomycota</taxon>
        <taxon>Pezizomycotina</taxon>
        <taxon>Eurotiomycetes</taxon>
        <taxon>Eurotiomycetidae</taxon>
        <taxon>Eurotiales</taxon>
        <taxon>Aspergillaceae</taxon>
        <taxon>Penicillium</taxon>
    </lineage>
</organism>
<reference evidence="2" key="2">
    <citation type="journal article" date="2023" name="IMA Fungus">
        <title>Comparative genomic study of the Penicillium genus elucidates a diverse pangenome and 15 lateral gene transfer events.</title>
        <authorList>
            <person name="Petersen C."/>
            <person name="Sorensen T."/>
            <person name="Nielsen M.R."/>
            <person name="Sondergaard T.E."/>
            <person name="Sorensen J.L."/>
            <person name="Fitzpatrick D.A."/>
            <person name="Frisvad J.C."/>
            <person name="Nielsen K.L."/>
        </authorList>
    </citation>
    <scope>NUCLEOTIDE SEQUENCE</scope>
    <source>
        <strain evidence="2">IBT 16125</strain>
    </source>
</reference>
<sequence length="85" mass="9612">MSERSRGRIEVEREGGRRGARARFECMGEREETWRRRLRSVTGQGPDDQKTTTATITTDPQSTKEKHETAQAICTDARPTPFSSA</sequence>
<gene>
    <name evidence="2" type="ORF">N7458_009600</name>
</gene>
<keyword evidence="3" id="KW-1185">Reference proteome</keyword>
<dbReference type="Proteomes" id="UP001213681">
    <property type="component" value="Unassembled WGS sequence"/>
</dbReference>
<evidence type="ECO:0000313" key="2">
    <source>
        <dbReference type="EMBL" id="KAJ5438602.1"/>
    </source>
</evidence>
<accession>A0AAD6BXR6</accession>
<dbReference type="GeneID" id="81603225"/>
<feature type="region of interest" description="Disordered" evidence="1">
    <location>
        <begin position="35"/>
        <end position="85"/>
    </location>
</feature>
<name>A0AAD6BXR6_9EURO</name>
<evidence type="ECO:0000313" key="3">
    <source>
        <dbReference type="Proteomes" id="UP001213681"/>
    </source>
</evidence>
<proteinExistence type="predicted"/>
<feature type="region of interest" description="Disordered" evidence="1">
    <location>
        <begin position="1"/>
        <end position="20"/>
    </location>
</feature>
<reference evidence="2" key="1">
    <citation type="submission" date="2022-12" db="EMBL/GenBank/DDBJ databases">
        <authorList>
            <person name="Petersen C."/>
        </authorList>
    </citation>
    <scope>NUCLEOTIDE SEQUENCE</scope>
    <source>
        <strain evidence="2">IBT 16125</strain>
    </source>
</reference>
<dbReference type="EMBL" id="JAPVEA010000008">
    <property type="protein sequence ID" value="KAJ5438602.1"/>
    <property type="molecule type" value="Genomic_DNA"/>
</dbReference>
<dbReference type="AlphaFoldDB" id="A0AAD6BXR6"/>
<comment type="caution">
    <text evidence="2">The sequence shown here is derived from an EMBL/GenBank/DDBJ whole genome shotgun (WGS) entry which is preliminary data.</text>
</comment>
<protein>
    <submittedName>
        <fullName evidence="2">Uncharacterized protein</fullName>
    </submittedName>
</protein>
<dbReference type="RefSeq" id="XP_056761831.1">
    <property type="nucleotide sequence ID" value="XM_056912982.1"/>
</dbReference>
<evidence type="ECO:0000256" key="1">
    <source>
        <dbReference type="SAM" id="MobiDB-lite"/>
    </source>
</evidence>